<protein>
    <recommendedName>
        <fullName evidence="4">PepSY domain-containing protein</fullName>
    </recommendedName>
</protein>
<evidence type="ECO:0000256" key="1">
    <source>
        <dbReference type="SAM" id="SignalP"/>
    </source>
</evidence>
<keyword evidence="3" id="KW-1185">Reference proteome</keyword>
<evidence type="ECO:0008006" key="4">
    <source>
        <dbReference type="Google" id="ProtNLM"/>
    </source>
</evidence>
<organism evidence="2 3">
    <name type="scientific">Bradyrhizobium canariense</name>
    <dbReference type="NCBI Taxonomy" id="255045"/>
    <lineage>
        <taxon>Bacteria</taxon>
        <taxon>Pseudomonadati</taxon>
        <taxon>Pseudomonadota</taxon>
        <taxon>Alphaproteobacteria</taxon>
        <taxon>Hyphomicrobiales</taxon>
        <taxon>Nitrobacteraceae</taxon>
        <taxon>Bradyrhizobium</taxon>
    </lineage>
</organism>
<feature type="chain" id="PRO_5046955111" description="PepSY domain-containing protein" evidence="1">
    <location>
        <begin position="24"/>
        <end position="95"/>
    </location>
</feature>
<keyword evidence="1" id="KW-0732">Signal</keyword>
<dbReference type="Proteomes" id="UP000193884">
    <property type="component" value="Unassembled WGS sequence"/>
</dbReference>
<evidence type="ECO:0000313" key="3">
    <source>
        <dbReference type="Proteomes" id="UP000193884"/>
    </source>
</evidence>
<accession>A0ABX3XAI4</accession>
<gene>
    <name evidence="2" type="ORF">BST63_02485</name>
</gene>
<name>A0ABX3XAI4_9BRAD</name>
<feature type="signal peptide" evidence="1">
    <location>
        <begin position="1"/>
        <end position="23"/>
    </location>
</feature>
<reference evidence="2 3" key="1">
    <citation type="submission" date="2017-03" db="EMBL/GenBank/DDBJ databases">
        <title>Whole genome sequences of fourteen strains of Bradyrhizobium canariense and one strain of Bradyrhizobium japonicum isolated from Lupinus (Papilionoideae: Genisteae) species in Algeria.</title>
        <authorList>
            <person name="Crovadore J."/>
            <person name="Chekireb D."/>
            <person name="Brachmann A."/>
            <person name="Chablais R."/>
            <person name="Cochard B."/>
            <person name="Lefort F."/>
        </authorList>
    </citation>
    <scope>NUCLEOTIDE SEQUENCE [LARGE SCALE GENOMIC DNA]</scope>
    <source>
        <strain evidence="2 3">UBMAN05</strain>
    </source>
</reference>
<dbReference type="EMBL" id="NAFK01000114">
    <property type="protein sequence ID" value="OSJ35118.1"/>
    <property type="molecule type" value="Genomic_DNA"/>
</dbReference>
<dbReference type="RefSeq" id="WP_085383355.1">
    <property type="nucleotide sequence ID" value="NZ_NAFJ01000093.1"/>
</dbReference>
<comment type="caution">
    <text evidence="2">The sequence shown here is derived from an EMBL/GenBank/DDBJ whole genome shotgun (WGS) entry which is preliminary data.</text>
</comment>
<sequence>MYKLLASILLAASAALFSPFVRAQPTATLVAAETPQEILAAQIRMQGFACDKPLGAVRDKKRSRPDHAVWILKCRNATYRIGRAPDMAAKVEPLR</sequence>
<evidence type="ECO:0000313" key="2">
    <source>
        <dbReference type="EMBL" id="OSJ35118.1"/>
    </source>
</evidence>
<proteinExistence type="predicted"/>